<comment type="caution">
    <text evidence="2">The sequence shown here is derived from an EMBL/GenBank/DDBJ whole genome shotgun (WGS) entry which is preliminary data.</text>
</comment>
<dbReference type="SUPFAM" id="SSF53067">
    <property type="entry name" value="Actin-like ATPase domain"/>
    <property type="match status" value="2"/>
</dbReference>
<sequence>MESDTIPIIIDSGSKLTKAGLVNGVQPKVVFPSIVGRVRQRSVYIKSGQKSAYVGKEAIIKRGILNKRYPIIYGSVYNWDDMEKLWHHIFYDALKVMPEEHPFLLTVKPLTPSDDLRKTCQIMFETFNAPSLYLGNNASLSLFGANKTTGLVLQMGSSLNYAVPIVESQCLKSNIGVSGLGGILITEHLNEILATKGIKYFSHQELEHVRLMKEQYCSVLPIQKKEQNNLELNESDHNFIKNQKAQLFDSTEFLSIDEKIVFCTEPLFSPQYAEKTIQKIQKSNDFSHLSKKPNFEIGLHQLCIETIHSLPKEKQEIMFQNILLAGGHSMFKGFSDRLSNELLSLFAESKQQINIIAPESRQFSSWLGAKKFASLNNFHDFCLTMDDYDENGPYRGILKFNL</sequence>
<dbReference type="Proteomes" id="UP001150062">
    <property type="component" value="Unassembled WGS sequence"/>
</dbReference>
<evidence type="ECO:0000313" key="2">
    <source>
        <dbReference type="EMBL" id="KAJ6228041.1"/>
    </source>
</evidence>
<gene>
    <name evidence="2" type="ORF">M0813_09179</name>
</gene>
<dbReference type="EMBL" id="JAOAOG010000330">
    <property type="protein sequence ID" value="KAJ6228041.1"/>
    <property type="molecule type" value="Genomic_DNA"/>
</dbReference>
<evidence type="ECO:0000313" key="3">
    <source>
        <dbReference type="Proteomes" id="UP001150062"/>
    </source>
</evidence>
<proteinExistence type="inferred from homology"/>
<reference evidence="2" key="1">
    <citation type="submission" date="2022-08" db="EMBL/GenBank/DDBJ databases">
        <title>Novel sulfate-reducing endosymbionts in the free-living metamonad Anaeramoeba.</title>
        <authorList>
            <person name="Jerlstrom-Hultqvist J."/>
            <person name="Cepicka I."/>
            <person name="Gallot-Lavallee L."/>
            <person name="Salas-Leiva D."/>
            <person name="Curtis B.A."/>
            <person name="Zahonova K."/>
            <person name="Pipaliya S."/>
            <person name="Dacks J."/>
            <person name="Roger A.J."/>
        </authorList>
    </citation>
    <scope>NUCLEOTIDE SEQUENCE</scope>
    <source>
        <strain evidence="2">Schooner1</strain>
    </source>
</reference>
<keyword evidence="3" id="KW-1185">Reference proteome</keyword>
<dbReference type="SMART" id="SM00268">
    <property type="entry name" value="ACTIN"/>
    <property type="match status" value="1"/>
</dbReference>
<dbReference type="Gene3D" id="3.90.640.10">
    <property type="entry name" value="Actin, Chain A, domain 4"/>
    <property type="match status" value="1"/>
</dbReference>
<dbReference type="InterPro" id="IPR004000">
    <property type="entry name" value="Actin"/>
</dbReference>
<dbReference type="InterPro" id="IPR043129">
    <property type="entry name" value="ATPase_NBD"/>
</dbReference>
<comment type="similarity">
    <text evidence="1">Belongs to the actin family.</text>
</comment>
<dbReference type="Pfam" id="PF00022">
    <property type="entry name" value="Actin"/>
    <property type="match status" value="1"/>
</dbReference>
<dbReference type="PANTHER" id="PTHR11937">
    <property type="entry name" value="ACTIN"/>
    <property type="match status" value="1"/>
</dbReference>
<name>A0ABQ8X5U4_9EUKA</name>
<dbReference type="Gene3D" id="3.30.420.40">
    <property type="match status" value="2"/>
</dbReference>
<organism evidence="2 3">
    <name type="scientific">Anaeramoeba flamelloides</name>
    <dbReference type="NCBI Taxonomy" id="1746091"/>
    <lineage>
        <taxon>Eukaryota</taxon>
        <taxon>Metamonada</taxon>
        <taxon>Anaeramoebidae</taxon>
        <taxon>Anaeramoeba</taxon>
    </lineage>
</organism>
<protein>
    <submittedName>
        <fullName evidence="2">Actin-5c-like protein</fullName>
    </submittedName>
</protein>
<accession>A0ABQ8X5U4</accession>
<dbReference type="PRINTS" id="PR00190">
    <property type="entry name" value="ACTIN"/>
</dbReference>
<evidence type="ECO:0000256" key="1">
    <source>
        <dbReference type="RuleBase" id="RU000487"/>
    </source>
</evidence>